<feature type="transmembrane region" description="Helical" evidence="7">
    <location>
        <begin position="600"/>
        <end position="616"/>
    </location>
</feature>
<evidence type="ECO:0000256" key="5">
    <source>
        <dbReference type="ARBA" id="ARBA00022989"/>
    </source>
</evidence>
<feature type="transmembrane region" description="Helical" evidence="7">
    <location>
        <begin position="215"/>
        <end position="236"/>
    </location>
</feature>
<comment type="caution">
    <text evidence="9">The sequence shown here is derived from an EMBL/GenBank/DDBJ whole genome shotgun (WGS) entry which is preliminary data.</text>
</comment>
<keyword evidence="10" id="KW-1185">Reference proteome</keyword>
<comment type="subcellular location">
    <subcellularLocation>
        <location evidence="1">Cell membrane</location>
        <topology evidence="1">Multi-pass membrane protein</topology>
    </subcellularLocation>
</comment>
<feature type="domain" description="Membrane transport protein MMPL" evidence="8">
    <location>
        <begin position="525"/>
        <end position="752"/>
    </location>
</feature>
<feature type="transmembrane region" description="Helical" evidence="7">
    <location>
        <begin position="299"/>
        <end position="319"/>
    </location>
</feature>
<dbReference type="Gene3D" id="1.20.1640.10">
    <property type="entry name" value="Multidrug efflux transporter AcrB transmembrane domain"/>
    <property type="match status" value="2"/>
</dbReference>
<dbReference type="RefSeq" id="WP_146565360.1">
    <property type="nucleotide sequence ID" value="NZ_SIHJ01000001.1"/>
</dbReference>
<dbReference type="PANTHER" id="PTHR33406">
    <property type="entry name" value="MEMBRANE PROTEIN MJ1562-RELATED"/>
    <property type="match status" value="1"/>
</dbReference>
<dbReference type="OrthoDB" id="9782006at2"/>
<evidence type="ECO:0000256" key="1">
    <source>
        <dbReference type="ARBA" id="ARBA00004651"/>
    </source>
</evidence>
<evidence type="ECO:0000256" key="6">
    <source>
        <dbReference type="ARBA" id="ARBA00023136"/>
    </source>
</evidence>
<feature type="transmembrane region" description="Helical" evidence="7">
    <location>
        <begin position="256"/>
        <end position="278"/>
    </location>
</feature>
<feature type="transmembrane region" description="Helical" evidence="7">
    <location>
        <begin position="390"/>
        <end position="408"/>
    </location>
</feature>
<dbReference type="InterPro" id="IPR050545">
    <property type="entry name" value="Mycobact_MmpL"/>
</dbReference>
<feature type="transmembrane region" description="Helical" evidence="7">
    <location>
        <begin position="698"/>
        <end position="721"/>
    </location>
</feature>
<evidence type="ECO:0000259" key="8">
    <source>
        <dbReference type="Pfam" id="PF03176"/>
    </source>
</evidence>
<dbReference type="Pfam" id="PF03176">
    <property type="entry name" value="MMPL"/>
    <property type="match status" value="2"/>
</dbReference>
<evidence type="ECO:0000256" key="4">
    <source>
        <dbReference type="ARBA" id="ARBA00022692"/>
    </source>
</evidence>
<feature type="transmembrane region" description="Helical" evidence="7">
    <location>
        <begin position="623"/>
        <end position="647"/>
    </location>
</feature>
<protein>
    <submittedName>
        <fullName evidence="9">Putative membrane protein YdgH</fullName>
    </submittedName>
</protein>
<gene>
    <name evidence="9" type="primary">ydgH</name>
    <name evidence="9" type="ORF">KOR34_30390</name>
</gene>
<sequence length="772" mass="83002">MSARFLRQLANKYWVAVLLAWVVLAVALRSAAPPWESVAYEGDLEHLPRTAASVAADELLHEAFPAEATNSELVLLFDRGGDPLTVDDRQFVLDLALQFQAAEDLPVVGVWHAKSPLVSRMLLAPGERAEMVILRLSNPLMAVDNIRVLQAVTERVDERMSWAPPGLRFAVTGSAAIGADTLSAARDSLRATHRATLLLVLGCLILIYRAPLLVLIPLATIGLSVSVATSLIVILADYLGPGGALDIGLKVFTTTKVFVIVILFGAGTDYCLFLIARYREELQRGVTPRRAPGIALRNVSGALAGSALTTILGLGVMAFAEYGKFASSGPVIALCLAVALAACVSFAPSLLRALGARVFWPVGVGPPREALAESTGVWAWVADLVLRRPAAVLLTCVGLMTPLAWVGWRAPTEHNLLAGLPRESASLRGAGIVGEYFGEGWLAPMKLLVRLPGADLSVPDARFDVSLLHNALYDLPSIQDVRSPYLPTGGDPKNQRRFSFGALYSSAAAGSPLSINTFVSSAPGLDGEVLQMSLILAAEPFSLQAREMIPRIAQALAHIKQLETLRGEPNPWRDAEFRLGGATPGLVDLQRVAASDQRRIQLYSVAAVLAVLLVLIRRPLTCLYLVATVLLSYWVTLGATHLFFSWLWGDAYQGLDWKAPIFLFVILVAVGQDYNIYLTTRVLEEQRRVGPREGLRRAIVQTGGIITSCGVIMAGTFVSMMAGSLRGMIELGFALSLGVLLDTFVVRTLLAPCYFSLRLPGRHSLDAGDATG</sequence>
<dbReference type="EMBL" id="SIHJ01000001">
    <property type="protein sequence ID" value="TWT38071.1"/>
    <property type="molecule type" value="Genomic_DNA"/>
</dbReference>
<dbReference type="AlphaFoldDB" id="A0A5C5VIZ6"/>
<comment type="similarity">
    <text evidence="2">Belongs to the resistance-nodulation-cell division (RND) (TC 2.A.6) family. MmpL subfamily.</text>
</comment>
<dbReference type="PANTHER" id="PTHR33406:SF6">
    <property type="entry name" value="MEMBRANE PROTEIN YDGH-RELATED"/>
    <property type="match status" value="1"/>
</dbReference>
<evidence type="ECO:0000256" key="2">
    <source>
        <dbReference type="ARBA" id="ARBA00010157"/>
    </source>
</evidence>
<evidence type="ECO:0000256" key="7">
    <source>
        <dbReference type="SAM" id="Phobius"/>
    </source>
</evidence>
<evidence type="ECO:0000313" key="10">
    <source>
        <dbReference type="Proteomes" id="UP000316714"/>
    </source>
</evidence>
<keyword evidence="6 7" id="KW-0472">Membrane</keyword>
<name>A0A5C5VIZ6_9BACT</name>
<dbReference type="SUPFAM" id="SSF82866">
    <property type="entry name" value="Multidrug efflux transporter AcrB transmembrane domain"/>
    <property type="match status" value="2"/>
</dbReference>
<keyword evidence="3" id="KW-1003">Cell membrane</keyword>
<dbReference type="GO" id="GO:0005886">
    <property type="term" value="C:plasma membrane"/>
    <property type="evidence" value="ECO:0007669"/>
    <property type="project" value="UniProtKB-SubCell"/>
</dbReference>
<evidence type="ECO:0000313" key="9">
    <source>
        <dbReference type="EMBL" id="TWT38071.1"/>
    </source>
</evidence>
<feature type="transmembrane region" description="Helical" evidence="7">
    <location>
        <begin position="331"/>
        <end position="351"/>
    </location>
</feature>
<feature type="domain" description="Membrane transport protein MMPL" evidence="8">
    <location>
        <begin position="47"/>
        <end position="391"/>
    </location>
</feature>
<keyword evidence="5 7" id="KW-1133">Transmembrane helix</keyword>
<proteinExistence type="inferred from homology"/>
<keyword evidence="4 7" id="KW-0812">Transmembrane</keyword>
<feature type="transmembrane region" description="Helical" evidence="7">
    <location>
        <begin position="191"/>
        <end position="208"/>
    </location>
</feature>
<dbReference type="Proteomes" id="UP000316714">
    <property type="component" value="Unassembled WGS sequence"/>
</dbReference>
<organism evidence="9 10">
    <name type="scientific">Posidoniimonas corsicana</name>
    <dbReference type="NCBI Taxonomy" id="1938618"/>
    <lineage>
        <taxon>Bacteria</taxon>
        <taxon>Pseudomonadati</taxon>
        <taxon>Planctomycetota</taxon>
        <taxon>Planctomycetia</taxon>
        <taxon>Pirellulales</taxon>
        <taxon>Lacipirellulaceae</taxon>
        <taxon>Posidoniimonas</taxon>
    </lineage>
</organism>
<dbReference type="InterPro" id="IPR004869">
    <property type="entry name" value="MMPL_dom"/>
</dbReference>
<reference evidence="9 10" key="1">
    <citation type="submission" date="2019-02" db="EMBL/GenBank/DDBJ databases">
        <title>Deep-cultivation of Planctomycetes and their phenomic and genomic characterization uncovers novel biology.</title>
        <authorList>
            <person name="Wiegand S."/>
            <person name="Jogler M."/>
            <person name="Boedeker C."/>
            <person name="Pinto D."/>
            <person name="Vollmers J."/>
            <person name="Rivas-Marin E."/>
            <person name="Kohn T."/>
            <person name="Peeters S.H."/>
            <person name="Heuer A."/>
            <person name="Rast P."/>
            <person name="Oberbeckmann S."/>
            <person name="Bunk B."/>
            <person name="Jeske O."/>
            <person name="Meyerdierks A."/>
            <person name="Storesund J.E."/>
            <person name="Kallscheuer N."/>
            <person name="Luecker S."/>
            <person name="Lage O.M."/>
            <person name="Pohl T."/>
            <person name="Merkel B.J."/>
            <person name="Hornburger P."/>
            <person name="Mueller R.-W."/>
            <person name="Bruemmer F."/>
            <person name="Labrenz M."/>
            <person name="Spormann A.M."/>
            <person name="Op Den Camp H."/>
            <person name="Overmann J."/>
            <person name="Amann R."/>
            <person name="Jetten M.S.M."/>
            <person name="Mascher T."/>
            <person name="Medema M.H."/>
            <person name="Devos D.P."/>
            <person name="Kaster A.-K."/>
            <person name="Ovreas L."/>
            <person name="Rohde M."/>
            <person name="Galperin M.Y."/>
            <person name="Jogler C."/>
        </authorList>
    </citation>
    <scope>NUCLEOTIDE SEQUENCE [LARGE SCALE GENOMIC DNA]</scope>
    <source>
        <strain evidence="9 10">KOR34</strain>
    </source>
</reference>
<feature type="transmembrane region" description="Helical" evidence="7">
    <location>
        <begin position="733"/>
        <end position="755"/>
    </location>
</feature>
<accession>A0A5C5VIZ6</accession>
<feature type="transmembrane region" description="Helical" evidence="7">
    <location>
        <begin position="659"/>
        <end position="677"/>
    </location>
</feature>
<evidence type="ECO:0000256" key="3">
    <source>
        <dbReference type="ARBA" id="ARBA00022475"/>
    </source>
</evidence>